<proteinExistence type="predicted"/>
<evidence type="ECO:0000313" key="1">
    <source>
        <dbReference type="EMBL" id="GAG24916.1"/>
    </source>
</evidence>
<organism evidence="1">
    <name type="scientific">marine sediment metagenome</name>
    <dbReference type="NCBI Taxonomy" id="412755"/>
    <lineage>
        <taxon>unclassified sequences</taxon>
        <taxon>metagenomes</taxon>
        <taxon>ecological metagenomes</taxon>
    </lineage>
</organism>
<gene>
    <name evidence="1" type="ORF">S01H1_60978</name>
</gene>
<feature type="non-terminal residue" evidence="1">
    <location>
        <position position="158"/>
    </location>
</feature>
<evidence type="ECO:0008006" key="2">
    <source>
        <dbReference type="Google" id="ProtNLM"/>
    </source>
</evidence>
<reference evidence="1" key="1">
    <citation type="journal article" date="2014" name="Front. Microbiol.">
        <title>High frequency of phylogenetically diverse reductive dehalogenase-homologous genes in deep subseafloor sedimentary metagenomes.</title>
        <authorList>
            <person name="Kawai M."/>
            <person name="Futagami T."/>
            <person name="Toyoda A."/>
            <person name="Takaki Y."/>
            <person name="Nishi S."/>
            <person name="Hori S."/>
            <person name="Arai W."/>
            <person name="Tsubouchi T."/>
            <person name="Morono Y."/>
            <person name="Uchiyama I."/>
            <person name="Ito T."/>
            <person name="Fujiyama A."/>
            <person name="Inagaki F."/>
            <person name="Takami H."/>
        </authorList>
    </citation>
    <scope>NUCLEOTIDE SEQUENCE</scope>
    <source>
        <strain evidence="1">Expedition CK06-06</strain>
    </source>
</reference>
<dbReference type="PANTHER" id="PTHR40447:SF1">
    <property type="entry name" value="ANAEROBIC SULFITE REDUCTASE SUBUNIT A"/>
    <property type="match status" value="1"/>
</dbReference>
<protein>
    <recommendedName>
        <fullName evidence="2">4Fe-4S ferredoxin-type domain-containing protein</fullName>
    </recommendedName>
</protein>
<dbReference type="EMBL" id="BARS01039959">
    <property type="protein sequence ID" value="GAG24916.1"/>
    <property type="molecule type" value="Genomic_DNA"/>
</dbReference>
<comment type="caution">
    <text evidence="1">The sequence shown here is derived from an EMBL/GenBank/DDBJ whole genome shotgun (WGS) entry which is preliminary data.</text>
</comment>
<name>X0XIX0_9ZZZZ</name>
<dbReference type="PANTHER" id="PTHR40447">
    <property type="entry name" value="ANAEROBIC SULFITE REDUCTASE SUBUNIT A"/>
    <property type="match status" value="1"/>
</dbReference>
<sequence length="158" mass="16947">MPTETDALSWLDCLDPKKGSASLAALGKPRSAQSPKGFFLPACESVGRYGSSQQPATAVETAQTAVVGIRACELRALNYLDKVMLEGEFEDPAYRARREGMLLISCDCVDCTETCFCPLVGGQPYATEGFDINLTPMPDGYLADVATQRGSQWLGEPA</sequence>
<accession>X0XIX0</accession>
<dbReference type="AlphaFoldDB" id="X0XIX0"/>